<keyword evidence="1" id="KW-0472">Membrane</keyword>
<keyword evidence="1" id="KW-1133">Transmembrane helix</keyword>
<dbReference type="InterPro" id="IPR047928">
    <property type="entry name" value="Perm_prefix_1"/>
</dbReference>
<dbReference type="EMBL" id="CP058561">
    <property type="protein sequence ID" value="QUH30338.1"/>
    <property type="molecule type" value="Genomic_DNA"/>
</dbReference>
<keyword evidence="1" id="KW-0812">Transmembrane</keyword>
<protein>
    <submittedName>
        <fullName evidence="2">Uncharacterized protein</fullName>
    </submittedName>
</protein>
<evidence type="ECO:0000313" key="3">
    <source>
        <dbReference type="Proteomes" id="UP000677305"/>
    </source>
</evidence>
<reference evidence="2 3" key="1">
    <citation type="submission" date="2020-07" db="EMBL/GenBank/DDBJ databases">
        <title>Vallitalea guaymasensis genome.</title>
        <authorList>
            <person name="Postec A."/>
        </authorList>
    </citation>
    <scope>NUCLEOTIDE SEQUENCE [LARGE SCALE GENOMIC DNA]</scope>
    <source>
        <strain evidence="2 3">Ra1766G1</strain>
    </source>
</reference>
<dbReference type="AlphaFoldDB" id="A0A8J8SCY4"/>
<sequence>MNSEVQEVDKRIKLFLDKVGNQINTEEEAIKIKDELVDHIDCLTEEFIDMGYSNDEAISKALMQMGDPNEIGYSFTNRDVVRKRNQLIRMLRMLSIGLLIIGCVILFVFTEYSTESLGSVIYFFNILNIVGFSSLTSHTNSKYLMNSEDIPILIIWPVKKHIYVEYIIIGIIFSPILILFGTGLVLGAIEDNTLWKLILLIILFTSAIISTFLINKLRIPKYIVTNEGLIVLGKFISWTAINNVRWLNSYYKNENTYMLQILDNRGFPITRKIKVSNNQYEMVSGIISERV</sequence>
<proteinExistence type="predicted"/>
<feature type="transmembrane region" description="Helical" evidence="1">
    <location>
        <begin position="116"/>
        <end position="135"/>
    </location>
</feature>
<dbReference type="KEGG" id="vgu:HYG85_16075"/>
<evidence type="ECO:0000313" key="2">
    <source>
        <dbReference type="EMBL" id="QUH30338.1"/>
    </source>
</evidence>
<dbReference type="Proteomes" id="UP000677305">
    <property type="component" value="Chromosome"/>
</dbReference>
<keyword evidence="3" id="KW-1185">Reference proteome</keyword>
<accession>A0A8J8SCY4</accession>
<feature type="transmembrane region" description="Helical" evidence="1">
    <location>
        <begin position="91"/>
        <end position="110"/>
    </location>
</feature>
<name>A0A8J8SCY4_9FIRM</name>
<feature type="transmembrane region" description="Helical" evidence="1">
    <location>
        <begin position="195"/>
        <end position="214"/>
    </location>
</feature>
<organism evidence="2 3">
    <name type="scientific">Vallitalea guaymasensis</name>
    <dbReference type="NCBI Taxonomy" id="1185412"/>
    <lineage>
        <taxon>Bacteria</taxon>
        <taxon>Bacillati</taxon>
        <taxon>Bacillota</taxon>
        <taxon>Clostridia</taxon>
        <taxon>Lachnospirales</taxon>
        <taxon>Vallitaleaceae</taxon>
        <taxon>Vallitalea</taxon>
    </lineage>
</organism>
<gene>
    <name evidence="2" type="ORF">HYG85_16075</name>
</gene>
<dbReference type="NCBIfam" id="NF038403">
    <property type="entry name" value="perm_prefix_1"/>
    <property type="match status" value="1"/>
</dbReference>
<feature type="transmembrane region" description="Helical" evidence="1">
    <location>
        <begin position="166"/>
        <end position="189"/>
    </location>
</feature>
<dbReference type="RefSeq" id="WP_212690513.1">
    <property type="nucleotide sequence ID" value="NZ_CP058561.1"/>
</dbReference>
<evidence type="ECO:0000256" key="1">
    <source>
        <dbReference type="SAM" id="Phobius"/>
    </source>
</evidence>